<dbReference type="Proteomes" id="UP000823749">
    <property type="component" value="Chromosome 13"/>
</dbReference>
<evidence type="ECO:0008006" key="4">
    <source>
        <dbReference type="Google" id="ProtNLM"/>
    </source>
</evidence>
<gene>
    <name evidence="2" type="ORF">RHGRI_038005</name>
</gene>
<name>A0AAV6HX56_9ERIC</name>
<reference evidence="2 3" key="1">
    <citation type="submission" date="2020-08" db="EMBL/GenBank/DDBJ databases">
        <title>Plant Genome Project.</title>
        <authorList>
            <person name="Zhang R.-G."/>
        </authorList>
    </citation>
    <scope>NUCLEOTIDE SEQUENCE [LARGE SCALE GENOMIC DNA]</scope>
    <source>
        <strain evidence="2">WSP0</strain>
        <tissue evidence="2">Leaf</tissue>
    </source>
</reference>
<protein>
    <recommendedName>
        <fullName evidence="4">F-box domain-containing protein</fullName>
    </recommendedName>
</protein>
<comment type="caution">
    <text evidence="2">The sequence shown here is derived from an EMBL/GenBank/DDBJ whole genome shotgun (WGS) entry which is preliminary data.</text>
</comment>
<keyword evidence="3" id="KW-1185">Reference proteome</keyword>
<sequence>MNHVHEKEAENQFQRLPNDVVVIIFDKVSDIKWLCRCFVVSKRFSSLVPRVRTLSIQTNAWDYLSIPRSDFEKLAVLPSLNDSGFEFLAKLTQVRSLNLDLVSDFIANNDSVFKWGAKITPNLDSVTFLYAASLTKMMDSEEEETENEITQEELARALSLAIECIGEAILWLGILSLDIPKHPMLESITITDSMNKGVRLCLGGEKLVECRNAFRIAVERLKEAAYVMKRVTIVQFRLYSGDDSEANLAMVDAFAEEQGVFSEAVVQILKNHKDNALRSPRGEFLLGLGLNQFDVMSLIKKEKSLNLDLVSDFNADNDSVFKWGAKFTSNLDSLTFLCASSLSEKRMESEQEEEETENEITNYEHAYRVNLAIQCLKEALLWLETLSHVIHKNPMLESITITDSNNKGVKLCLGGEKLVGMCSMISSKRAEAWTPENTRVGYFPVLQLPGYVMKGYLMISTKCDFLALDDQPTDNDELGFGKFNETAVGSTYICRNFC</sequence>
<evidence type="ECO:0000313" key="2">
    <source>
        <dbReference type="EMBL" id="KAG5517449.1"/>
    </source>
</evidence>
<dbReference type="InterPro" id="IPR036047">
    <property type="entry name" value="F-box-like_dom_sf"/>
</dbReference>
<keyword evidence="1" id="KW-0175">Coiled coil</keyword>
<dbReference type="EMBL" id="JACTNZ010000013">
    <property type="protein sequence ID" value="KAG5517449.1"/>
    <property type="molecule type" value="Genomic_DNA"/>
</dbReference>
<dbReference type="SUPFAM" id="SSF81383">
    <property type="entry name" value="F-box domain"/>
    <property type="match status" value="1"/>
</dbReference>
<feature type="coiled-coil region" evidence="1">
    <location>
        <begin position="339"/>
        <end position="366"/>
    </location>
</feature>
<accession>A0AAV6HX56</accession>
<evidence type="ECO:0000256" key="1">
    <source>
        <dbReference type="SAM" id="Coils"/>
    </source>
</evidence>
<dbReference type="AlphaFoldDB" id="A0AAV6HX56"/>
<evidence type="ECO:0000313" key="3">
    <source>
        <dbReference type="Proteomes" id="UP000823749"/>
    </source>
</evidence>
<dbReference type="PANTHER" id="PTHR31215">
    <property type="entry name" value="OS05G0510400 PROTEIN-RELATED"/>
    <property type="match status" value="1"/>
</dbReference>
<dbReference type="InterPro" id="IPR044809">
    <property type="entry name" value="AUF1-like"/>
</dbReference>
<organism evidence="2 3">
    <name type="scientific">Rhododendron griersonianum</name>
    <dbReference type="NCBI Taxonomy" id="479676"/>
    <lineage>
        <taxon>Eukaryota</taxon>
        <taxon>Viridiplantae</taxon>
        <taxon>Streptophyta</taxon>
        <taxon>Embryophyta</taxon>
        <taxon>Tracheophyta</taxon>
        <taxon>Spermatophyta</taxon>
        <taxon>Magnoliopsida</taxon>
        <taxon>eudicotyledons</taxon>
        <taxon>Gunneridae</taxon>
        <taxon>Pentapetalae</taxon>
        <taxon>asterids</taxon>
        <taxon>Ericales</taxon>
        <taxon>Ericaceae</taxon>
        <taxon>Ericoideae</taxon>
        <taxon>Rhodoreae</taxon>
        <taxon>Rhododendron</taxon>
    </lineage>
</organism>
<proteinExistence type="predicted"/>